<evidence type="ECO:0000313" key="4">
    <source>
        <dbReference type="EMBL" id="CAC5390911.1"/>
    </source>
</evidence>
<evidence type="ECO:0000313" key="5">
    <source>
        <dbReference type="Proteomes" id="UP000507470"/>
    </source>
</evidence>
<sequence length="175" mass="19638">MQLTENIRVVSNRVVLLAEYITWERLVILVEWNESSLSNGTNVAETTCRARGCWWQEVYPRSISWCFRPKSCGVPDIARGDCHPDPVASPTTCATRGRCWMRSNAAAASWCFYPADYKGYTIGNITETSIGKSVRLSRALSSASLPFPKPLSELKVDVQEETETRIRMKASNLSL</sequence>
<accession>A0A6J8C653</accession>
<dbReference type="SUPFAM" id="SSF57492">
    <property type="entry name" value="Trefoil"/>
    <property type="match status" value="1"/>
</dbReference>
<gene>
    <name evidence="4" type="ORF">MCOR_25966</name>
</gene>
<dbReference type="OrthoDB" id="5839090at2759"/>
<feature type="domain" description="P-type" evidence="3">
    <location>
        <begin position="70"/>
        <end position="115"/>
    </location>
</feature>
<keyword evidence="4" id="KW-0378">Hydrolase</keyword>
<evidence type="ECO:0000256" key="2">
    <source>
        <dbReference type="PROSITE-ProRule" id="PRU00779"/>
    </source>
</evidence>
<evidence type="ECO:0000259" key="3">
    <source>
        <dbReference type="PROSITE" id="PS51448"/>
    </source>
</evidence>
<dbReference type="CDD" id="cd00111">
    <property type="entry name" value="Trefoil"/>
    <property type="match status" value="1"/>
</dbReference>
<evidence type="ECO:0000256" key="1">
    <source>
        <dbReference type="ARBA" id="ARBA00023157"/>
    </source>
</evidence>
<organism evidence="4 5">
    <name type="scientific">Mytilus coruscus</name>
    <name type="common">Sea mussel</name>
    <dbReference type="NCBI Taxonomy" id="42192"/>
    <lineage>
        <taxon>Eukaryota</taxon>
        <taxon>Metazoa</taxon>
        <taxon>Spiralia</taxon>
        <taxon>Lophotrochozoa</taxon>
        <taxon>Mollusca</taxon>
        <taxon>Bivalvia</taxon>
        <taxon>Autobranchia</taxon>
        <taxon>Pteriomorphia</taxon>
        <taxon>Mytilida</taxon>
        <taxon>Mytiloidea</taxon>
        <taxon>Mytilidae</taxon>
        <taxon>Mytilinae</taxon>
        <taxon>Mytilus</taxon>
    </lineage>
</organism>
<keyword evidence="4" id="KW-0326">Glycosidase</keyword>
<dbReference type="EMBL" id="CACVKT020004646">
    <property type="protein sequence ID" value="CAC5390911.1"/>
    <property type="molecule type" value="Genomic_DNA"/>
</dbReference>
<dbReference type="Proteomes" id="UP000507470">
    <property type="component" value="Unassembled WGS sequence"/>
</dbReference>
<name>A0A6J8C653_MYTCO</name>
<dbReference type="EC" id="3.2.1.20" evidence="4"/>
<protein>
    <submittedName>
        <fullName evidence="4">GAA</fullName>
        <ecNumber evidence="4">3.2.1.20</ecNumber>
    </submittedName>
</protein>
<dbReference type="GO" id="GO:0004558">
    <property type="term" value="F:alpha-1,4-glucosidase activity"/>
    <property type="evidence" value="ECO:0007669"/>
    <property type="project" value="UniProtKB-EC"/>
</dbReference>
<dbReference type="PROSITE" id="PS51448">
    <property type="entry name" value="P_TREFOIL_2"/>
    <property type="match status" value="1"/>
</dbReference>
<dbReference type="Gene3D" id="4.10.110.10">
    <property type="entry name" value="Spasmolytic Protein, domain 1"/>
    <property type="match status" value="2"/>
</dbReference>
<dbReference type="AlphaFoldDB" id="A0A6J8C653"/>
<keyword evidence="1" id="KW-1015">Disulfide bond</keyword>
<proteinExistence type="predicted"/>
<dbReference type="SMART" id="SM00018">
    <property type="entry name" value="PD"/>
    <property type="match status" value="1"/>
</dbReference>
<dbReference type="InterPro" id="IPR000519">
    <property type="entry name" value="P_trefoil_dom"/>
</dbReference>
<dbReference type="InterPro" id="IPR044913">
    <property type="entry name" value="P_trefoil_dom_sf"/>
</dbReference>
<reference evidence="4 5" key="1">
    <citation type="submission" date="2020-06" db="EMBL/GenBank/DDBJ databases">
        <authorList>
            <person name="Li R."/>
            <person name="Bekaert M."/>
        </authorList>
    </citation>
    <scope>NUCLEOTIDE SEQUENCE [LARGE SCALE GENOMIC DNA]</scope>
    <source>
        <strain evidence="5">wild</strain>
    </source>
</reference>
<keyword evidence="5" id="KW-1185">Reference proteome</keyword>
<dbReference type="Pfam" id="PF00088">
    <property type="entry name" value="Trefoil"/>
    <property type="match status" value="2"/>
</dbReference>
<comment type="caution">
    <text evidence="2">Lacks conserved residue(s) required for the propagation of feature annotation.</text>
</comment>